<feature type="DNA-binding region" description="H-T-H motif" evidence="4">
    <location>
        <begin position="41"/>
        <end position="60"/>
    </location>
</feature>
<dbReference type="PRINTS" id="PR00455">
    <property type="entry name" value="HTHTETR"/>
</dbReference>
<dbReference type="Pfam" id="PF17754">
    <property type="entry name" value="TetR_C_14"/>
    <property type="match status" value="1"/>
</dbReference>
<dbReference type="GO" id="GO:0003700">
    <property type="term" value="F:DNA-binding transcription factor activity"/>
    <property type="evidence" value="ECO:0007669"/>
    <property type="project" value="TreeGrafter"/>
</dbReference>
<accession>A0A4R2K1R7</accession>
<keyword evidence="5" id="KW-0472">Membrane</keyword>
<dbReference type="InterPro" id="IPR009057">
    <property type="entry name" value="Homeodomain-like_sf"/>
</dbReference>
<keyword evidence="5" id="KW-1133">Transmembrane helix</keyword>
<dbReference type="GO" id="GO:0000976">
    <property type="term" value="F:transcription cis-regulatory region binding"/>
    <property type="evidence" value="ECO:0007669"/>
    <property type="project" value="TreeGrafter"/>
</dbReference>
<dbReference type="SUPFAM" id="SSF46689">
    <property type="entry name" value="Homeodomain-like"/>
    <property type="match status" value="1"/>
</dbReference>
<dbReference type="PANTHER" id="PTHR30055">
    <property type="entry name" value="HTH-TYPE TRANSCRIPTIONAL REGULATOR RUTR"/>
    <property type="match status" value="1"/>
</dbReference>
<dbReference type="InterPro" id="IPR001647">
    <property type="entry name" value="HTH_TetR"/>
</dbReference>
<feature type="transmembrane region" description="Helical" evidence="5">
    <location>
        <begin position="155"/>
        <end position="174"/>
    </location>
</feature>
<proteinExistence type="predicted"/>
<evidence type="ECO:0000256" key="5">
    <source>
        <dbReference type="SAM" id="Phobius"/>
    </source>
</evidence>
<dbReference type="InterPro" id="IPR050109">
    <property type="entry name" value="HTH-type_TetR-like_transc_reg"/>
</dbReference>
<dbReference type="OrthoDB" id="956698at2"/>
<evidence type="ECO:0000313" key="8">
    <source>
        <dbReference type="Proteomes" id="UP000295680"/>
    </source>
</evidence>
<dbReference type="Proteomes" id="UP000295680">
    <property type="component" value="Unassembled WGS sequence"/>
</dbReference>
<dbReference type="EMBL" id="SLWS01000001">
    <property type="protein sequence ID" value="TCO65657.1"/>
    <property type="molecule type" value="Genomic_DNA"/>
</dbReference>
<dbReference type="PANTHER" id="PTHR30055:SF238">
    <property type="entry name" value="MYCOFACTOCIN BIOSYNTHESIS TRANSCRIPTIONAL REGULATOR MFTR-RELATED"/>
    <property type="match status" value="1"/>
</dbReference>
<evidence type="ECO:0000256" key="2">
    <source>
        <dbReference type="ARBA" id="ARBA00023125"/>
    </source>
</evidence>
<reference evidence="7 8" key="1">
    <citation type="submission" date="2019-03" db="EMBL/GenBank/DDBJ databases">
        <title>Genomic Encyclopedia of Type Strains, Phase IV (KMG-IV): sequencing the most valuable type-strain genomes for metagenomic binning, comparative biology and taxonomic classification.</title>
        <authorList>
            <person name="Goeker M."/>
        </authorList>
    </citation>
    <scope>NUCLEOTIDE SEQUENCE [LARGE SCALE GENOMIC DNA]</scope>
    <source>
        <strain evidence="7 8">DSM 45934</strain>
    </source>
</reference>
<gene>
    <name evidence="7" type="ORF">EV192_1011449</name>
</gene>
<dbReference type="RefSeq" id="WP_132112198.1">
    <property type="nucleotide sequence ID" value="NZ_SLWS01000001.1"/>
</dbReference>
<evidence type="ECO:0000259" key="6">
    <source>
        <dbReference type="PROSITE" id="PS50977"/>
    </source>
</evidence>
<keyword evidence="1" id="KW-0805">Transcription regulation</keyword>
<dbReference type="AlphaFoldDB" id="A0A4R2K1R7"/>
<dbReference type="PROSITE" id="PS50977">
    <property type="entry name" value="HTH_TETR_2"/>
    <property type="match status" value="1"/>
</dbReference>
<evidence type="ECO:0000256" key="4">
    <source>
        <dbReference type="PROSITE-ProRule" id="PRU00335"/>
    </source>
</evidence>
<keyword evidence="5" id="KW-0812">Transmembrane</keyword>
<dbReference type="Gene3D" id="1.10.10.60">
    <property type="entry name" value="Homeodomain-like"/>
    <property type="match status" value="1"/>
</dbReference>
<dbReference type="Pfam" id="PF00440">
    <property type="entry name" value="TetR_N"/>
    <property type="match status" value="1"/>
</dbReference>
<comment type="caution">
    <text evidence="7">The sequence shown here is derived from an EMBL/GenBank/DDBJ whole genome shotgun (WGS) entry which is preliminary data.</text>
</comment>
<dbReference type="InterPro" id="IPR041347">
    <property type="entry name" value="MftR_C"/>
</dbReference>
<evidence type="ECO:0000256" key="3">
    <source>
        <dbReference type="ARBA" id="ARBA00023163"/>
    </source>
</evidence>
<keyword evidence="8" id="KW-1185">Reference proteome</keyword>
<name>A0A4R2K1R7_9PSEU</name>
<evidence type="ECO:0000256" key="1">
    <source>
        <dbReference type="ARBA" id="ARBA00023015"/>
    </source>
</evidence>
<sequence>MTTSSQADRPGLRERKKARTRAAIQQHALRLFLSQGYAETTVEQIAAAAEVSQSTFFRYFATKEETVLFDQYDPMMVESFLSQPADMKPLDAIRVALTDVFTRMTAEETELEHARMRLVSSVPELRVVVMDQFTSGLTLLTDMVAERLGRDPKDFAIRMWAGAVLGVAIAAFYGREDTDFVEALDRGFALLEAGLPLD</sequence>
<dbReference type="Gene3D" id="1.10.357.10">
    <property type="entry name" value="Tetracycline Repressor, domain 2"/>
    <property type="match status" value="1"/>
</dbReference>
<organism evidence="7 8">
    <name type="scientific">Actinocrispum wychmicini</name>
    <dbReference type="NCBI Taxonomy" id="1213861"/>
    <lineage>
        <taxon>Bacteria</taxon>
        <taxon>Bacillati</taxon>
        <taxon>Actinomycetota</taxon>
        <taxon>Actinomycetes</taxon>
        <taxon>Pseudonocardiales</taxon>
        <taxon>Pseudonocardiaceae</taxon>
        <taxon>Actinocrispum</taxon>
    </lineage>
</organism>
<feature type="domain" description="HTH tetR-type" evidence="6">
    <location>
        <begin position="18"/>
        <end position="78"/>
    </location>
</feature>
<evidence type="ECO:0000313" key="7">
    <source>
        <dbReference type="EMBL" id="TCO65657.1"/>
    </source>
</evidence>
<keyword evidence="3" id="KW-0804">Transcription</keyword>
<keyword evidence="2 4" id="KW-0238">DNA-binding</keyword>
<protein>
    <submittedName>
        <fullName evidence="7">TetR family transcriptional regulator</fullName>
    </submittedName>
</protein>